<evidence type="ECO:0000256" key="1">
    <source>
        <dbReference type="ARBA" id="ARBA00004744"/>
    </source>
</evidence>
<dbReference type="EMBL" id="CAEZTR010000010">
    <property type="protein sequence ID" value="CAB4567085.1"/>
    <property type="molecule type" value="Genomic_DNA"/>
</dbReference>
<keyword evidence="2" id="KW-0408">Iron</keyword>
<dbReference type="UniPathway" id="UPA00252"/>
<gene>
    <name evidence="6" type="ORF">UFOPK1711_00275</name>
    <name evidence="7" type="ORF">UFOPK2143_01155</name>
</gene>
<dbReference type="PANTHER" id="PTHR11108:SF1">
    <property type="entry name" value="FERROCHELATASE, MITOCHONDRIAL"/>
    <property type="match status" value="1"/>
</dbReference>
<dbReference type="GO" id="GO:0006783">
    <property type="term" value="P:heme biosynthetic process"/>
    <property type="evidence" value="ECO:0007669"/>
    <property type="project" value="UniProtKB-KW"/>
</dbReference>
<dbReference type="NCBIfam" id="TIGR00109">
    <property type="entry name" value="hemH"/>
    <property type="match status" value="1"/>
</dbReference>
<dbReference type="Gene3D" id="3.40.50.1400">
    <property type="match status" value="2"/>
</dbReference>
<protein>
    <submittedName>
        <fullName evidence="6">Unannotated protein</fullName>
    </submittedName>
</protein>
<reference evidence="6" key="1">
    <citation type="submission" date="2020-05" db="EMBL/GenBank/DDBJ databases">
        <authorList>
            <person name="Chiriac C."/>
            <person name="Salcher M."/>
            <person name="Ghai R."/>
            <person name="Kavagutti S V."/>
        </authorList>
    </citation>
    <scope>NUCLEOTIDE SEQUENCE</scope>
</reference>
<name>A0A6J6DVW0_9ZZZZ</name>
<evidence type="ECO:0000256" key="3">
    <source>
        <dbReference type="ARBA" id="ARBA00023133"/>
    </source>
</evidence>
<keyword evidence="5" id="KW-0627">Porphyrin biosynthesis</keyword>
<dbReference type="EMBL" id="CAEZVV010000076">
    <property type="protein sequence ID" value="CAB4648835.1"/>
    <property type="molecule type" value="Genomic_DNA"/>
</dbReference>
<evidence type="ECO:0000313" key="7">
    <source>
        <dbReference type="EMBL" id="CAB4648835.1"/>
    </source>
</evidence>
<accession>A0A6J6DVW0</accession>
<proteinExistence type="inferred from homology"/>
<evidence type="ECO:0000313" key="6">
    <source>
        <dbReference type="EMBL" id="CAB4567085.1"/>
    </source>
</evidence>
<keyword evidence="3" id="KW-0350">Heme biosynthesis</keyword>
<organism evidence="6">
    <name type="scientific">freshwater metagenome</name>
    <dbReference type="NCBI Taxonomy" id="449393"/>
    <lineage>
        <taxon>unclassified sequences</taxon>
        <taxon>metagenomes</taxon>
        <taxon>ecological metagenomes</taxon>
    </lineage>
</organism>
<dbReference type="HAMAP" id="MF_00323">
    <property type="entry name" value="Ferrochelatase"/>
    <property type="match status" value="1"/>
</dbReference>
<dbReference type="InterPro" id="IPR001015">
    <property type="entry name" value="Ferrochelatase"/>
</dbReference>
<keyword evidence="4" id="KW-0456">Lyase</keyword>
<dbReference type="SUPFAM" id="SSF53800">
    <property type="entry name" value="Chelatase"/>
    <property type="match status" value="1"/>
</dbReference>
<dbReference type="AlphaFoldDB" id="A0A6J6DVW0"/>
<dbReference type="InterPro" id="IPR033644">
    <property type="entry name" value="Ferrochelatase_C"/>
</dbReference>
<comment type="pathway">
    <text evidence="1">Porphyrin-containing compound metabolism; protoheme biosynthesis.</text>
</comment>
<dbReference type="GO" id="GO:0004325">
    <property type="term" value="F:ferrochelatase activity"/>
    <property type="evidence" value="ECO:0007669"/>
    <property type="project" value="InterPro"/>
</dbReference>
<dbReference type="PANTHER" id="PTHR11108">
    <property type="entry name" value="FERROCHELATASE"/>
    <property type="match status" value="1"/>
</dbReference>
<evidence type="ECO:0000256" key="4">
    <source>
        <dbReference type="ARBA" id="ARBA00023239"/>
    </source>
</evidence>
<sequence length="303" mass="32852">MSAERKIGLVVMAYGTPRTTEDIEPYYTHIRRGRAPEPQQLADLISRYDAIGGISPLASLTEAQRAALESALESRMPGAWNVVLGQKHATPFIEDGVTELADAGVTEAVGLVLAPHFSGFSVGEYQRRAAEAGTERGLTMHGINNWHLEQAYLDFLTTAVRDALVELPERTTVLFTAHSLPERVLENDPYPDELAASATYVAEQLGLKSWSLGWQSAGRTPEPWRGPDILEELQRIAAEGSADGVLVCAQGFTADHLEVLYDLDIEAAKVASDLGLAFGRTRSLNADEVVMNALADLVVAQVQ</sequence>
<dbReference type="CDD" id="cd00419">
    <property type="entry name" value="Ferrochelatase_C"/>
    <property type="match status" value="1"/>
</dbReference>
<dbReference type="CDD" id="cd03411">
    <property type="entry name" value="Ferrochelatase_N"/>
    <property type="match status" value="1"/>
</dbReference>
<evidence type="ECO:0000256" key="2">
    <source>
        <dbReference type="ARBA" id="ARBA00023004"/>
    </source>
</evidence>
<dbReference type="InterPro" id="IPR033659">
    <property type="entry name" value="Ferrochelatase_N"/>
</dbReference>
<evidence type="ECO:0000256" key="5">
    <source>
        <dbReference type="ARBA" id="ARBA00023244"/>
    </source>
</evidence>
<dbReference type="Pfam" id="PF00762">
    <property type="entry name" value="Ferrochelatase"/>
    <property type="match status" value="1"/>
</dbReference>